<gene>
    <name evidence="1" type="ORF">SAV31267_100840</name>
</gene>
<evidence type="ECO:0000313" key="2">
    <source>
        <dbReference type="Proteomes" id="UP000299211"/>
    </source>
</evidence>
<name>A0A4D4NAT0_STRAX</name>
<sequence>MNGKTMPVTAAWKIEDDAPCPARHGHPGEKSVDAVDSQTIAPGDWAGLYNIALTVAERALQECRPTPIAMGGPEGAEVIPEGMAGFAWVSFPDAGTEFVQWLLHTGHASESQPVARISAPTFDLESAAAWAEAMADVLQAAGHPCSGVQELD</sequence>
<comment type="caution">
    <text evidence="1">The sequence shown here is derived from an EMBL/GenBank/DDBJ whole genome shotgun (WGS) entry which is preliminary data.</text>
</comment>
<dbReference type="Proteomes" id="UP000299211">
    <property type="component" value="Unassembled WGS sequence"/>
</dbReference>
<evidence type="ECO:0000313" key="1">
    <source>
        <dbReference type="EMBL" id="GDY80599.1"/>
    </source>
</evidence>
<organism evidence="1 2">
    <name type="scientific">Streptomyces avermitilis</name>
    <dbReference type="NCBI Taxonomy" id="33903"/>
    <lineage>
        <taxon>Bacteria</taxon>
        <taxon>Bacillati</taxon>
        <taxon>Actinomycetota</taxon>
        <taxon>Actinomycetes</taxon>
        <taxon>Kitasatosporales</taxon>
        <taxon>Streptomycetaceae</taxon>
        <taxon>Streptomyces</taxon>
    </lineage>
</organism>
<dbReference type="AlphaFoldDB" id="A0A4D4NAT0"/>
<dbReference type="STRING" id="33903.AQJ43_37870"/>
<proteinExistence type="predicted"/>
<reference evidence="1 2" key="1">
    <citation type="submission" date="2019-04" db="EMBL/GenBank/DDBJ databases">
        <title>Draft genome sequences of Streptomyces avermitilis ATCC 31267.</title>
        <authorList>
            <person name="Komaki H."/>
            <person name="Tamura T."/>
            <person name="Hosoyama A."/>
        </authorList>
    </citation>
    <scope>NUCLEOTIDE SEQUENCE [LARGE SCALE GENOMIC DNA]</scope>
    <source>
        <strain evidence="1 2">ATCC 31267</strain>
    </source>
</reference>
<protein>
    <submittedName>
        <fullName evidence="1">Uncharacterized protein</fullName>
    </submittedName>
</protein>
<dbReference type="EMBL" id="BJHY01000003">
    <property type="protein sequence ID" value="GDY80599.1"/>
    <property type="molecule type" value="Genomic_DNA"/>
</dbReference>
<accession>A0A4D4NAT0</accession>